<dbReference type="RefSeq" id="WP_150947673.1">
    <property type="nucleotide sequence ID" value="NZ_VCMV01000041.1"/>
</dbReference>
<gene>
    <name evidence="2" type="ORF">FEZ63_19670</name>
</gene>
<reference evidence="2 3" key="1">
    <citation type="journal article" date="2019" name="Microorganisms">
        <title>Genome Insights into the Novel Species Microvirga brassicacearum, a Rapeseed Endophyte with Biotechnological Potential.</title>
        <authorList>
            <person name="Jimenez-Gomez A."/>
            <person name="Saati-Santamaria Z."/>
            <person name="Igual J.M."/>
            <person name="Rivas R."/>
            <person name="Mateos P.F."/>
            <person name="Garcia-Fraile P."/>
        </authorList>
    </citation>
    <scope>NUCLEOTIDE SEQUENCE [LARGE SCALE GENOMIC DNA]</scope>
    <source>
        <strain evidence="2 3">CDVBN77</strain>
    </source>
</reference>
<dbReference type="AlphaFoldDB" id="A0A5N3P622"/>
<proteinExistence type="predicted"/>
<evidence type="ECO:0000313" key="3">
    <source>
        <dbReference type="Proteomes" id="UP000325684"/>
    </source>
</evidence>
<dbReference type="EMBL" id="VCMV01000041">
    <property type="protein sequence ID" value="KAB0265169.1"/>
    <property type="molecule type" value="Genomic_DNA"/>
</dbReference>
<name>A0A5N3P622_9HYPH</name>
<dbReference type="Pfam" id="PF13480">
    <property type="entry name" value="Acetyltransf_6"/>
    <property type="match status" value="1"/>
</dbReference>
<dbReference type="SUPFAM" id="SSF55729">
    <property type="entry name" value="Acyl-CoA N-acyltransferases (Nat)"/>
    <property type="match status" value="1"/>
</dbReference>
<keyword evidence="2" id="KW-0808">Transferase</keyword>
<accession>A0A5N3P622</accession>
<dbReference type="Gene3D" id="3.40.630.30">
    <property type="match status" value="1"/>
</dbReference>
<dbReference type="GO" id="GO:0016740">
    <property type="term" value="F:transferase activity"/>
    <property type="evidence" value="ECO:0007669"/>
    <property type="project" value="UniProtKB-KW"/>
</dbReference>
<dbReference type="InterPro" id="IPR038740">
    <property type="entry name" value="BioF2-like_GNAT_dom"/>
</dbReference>
<organism evidence="2 3">
    <name type="scientific">Microvirga brassicacearum</name>
    <dbReference type="NCBI Taxonomy" id="2580413"/>
    <lineage>
        <taxon>Bacteria</taxon>
        <taxon>Pseudomonadati</taxon>
        <taxon>Pseudomonadota</taxon>
        <taxon>Alphaproteobacteria</taxon>
        <taxon>Hyphomicrobiales</taxon>
        <taxon>Methylobacteriaceae</taxon>
        <taxon>Microvirga</taxon>
    </lineage>
</organism>
<dbReference type="InterPro" id="IPR016181">
    <property type="entry name" value="Acyl_CoA_acyltransferase"/>
</dbReference>
<evidence type="ECO:0000259" key="1">
    <source>
        <dbReference type="Pfam" id="PF13480"/>
    </source>
</evidence>
<keyword evidence="3" id="KW-1185">Reference proteome</keyword>
<feature type="domain" description="BioF2-like acetyltransferase" evidence="1">
    <location>
        <begin position="176"/>
        <end position="317"/>
    </location>
</feature>
<dbReference type="Proteomes" id="UP000325684">
    <property type="component" value="Unassembled WGS sequence"/>
</dbReference>
<comment type="caution">
    <text evidence="2">The sequence shown here is derived from an EMBL/GenBank/DDBJ whole genome shotgun (WGS) entry which is preliminary data.</text>
</comment>
<evidence type="ECO:0000313" key="2">
    <source>
        <dbReference type="EMBL" id="KAB0265169.1"/>
    </source>
</evidence>
<sequence length="371" mass="40769">MTFQATWHRGAEPLVALESSYRRLVSAAPHMTVFNEWPWIHAAALHGVSEGREVRTLTVGEGNRLVACLPMTFGRERVAGLRVRTLRPLGYPLSDRIGIPVAADSSGALAHVIEALTDPKVSGADVAILSELPETAGYRALFDKAAKHAPHMKLCARAPILDVSDRDRMKAGLSKSLKSRIARSRKKIKTSGAVRFERVVPRPEQVPNLLPDIAAIEAKSWKGVAGVGIFSTPRRFAFFEAVALALAAEGRLEILLLFLNDELVSYRFGFRSGATFLDYNFAHPLDCDALSVGRLLLADAIESASSAGIQVFDASRGSLTKPNILHDWTDNAIEHDEAWFFARSVWGDLLRLAVVKARPMAKRLMRRVEMA</sequence>
<protein>
    <submittedName>
        <fullName evidence="2">GNAT family N-acetyltransferase</fullName>
    </submittedName>
</protein>
<dbReference type="OrthoDB" id="213519at2"/>